<proteinExistence type="predicted"/>
<comment type="caution">
    <text evidence="2">The sequence shown here is derived from an EMBL/GenBank/DDBJ whole genome shotgun (WGS) entry which is preliminary data.</text>
</comment>
<evidence type="ECO:0000313" key="2">
    <source>
        <dbReference type="EMBL" id="KAK7250126.1"/>
    </source>
</evidence>
<gene>
    <name evidence="2" type="ORF">SO694_00006415</name>
</gene>
<name>A0ABR1GAG4_AURAN</name>
<feature type="signal peptide" evidence="1">
    <location>
        <begin position="1"/>
        <end position="15"/>
    </location>
</feature>
<evidence type="ECO:0000256" key="1">
    <source>
        <dbReference type="SAM" id="SignalP"/>
    </source>
</evidence>
<dbReference type="Proteomes" id="UP001363151">
    <property type="component" value="Unassembled WGS sequence"/>
</dbReference>
<sequence length="420" mass="42857">MALSQLLLLACSATALHEPRGPPGVSELRSNGAEHSALEGISAAAYAWRRAAQQRRGALERADVELEGLSAAAYITELQRSHAEARGNGAALEGLRGGDARPAQPPLSPKVVAAYAAAGLATTAVRAAVARRGPAPWQAAVAACWTLNNVAVMVPGRYDGGGDGAPTAATANLLAPAGWAFAIWGPIFLGECVTMLLVTAADPGHPVFDVGAAIAAPWCAGTLCQVAWCGLFRPSVCGPGALWIPSAALAATAFFLGKAHAALQGLDLYAAGPLRGLRNDLLVRWPLSLHFAWVTCATLVNINKYLALRGADLRVKEAGALGSVAVAAAAAAYVLRTTGDPLYGFVVAWALAAVAADGGRQAARGLVPDAPIDRVVGAAKAAAVAVGAVACVAPFAADVADAYHARGSCARRRPVRESPW</sequence>
<reference evidence="2 3" key="1">
    <citation type="submission" date="2024-03" db="EMBL/GenBank/DDBJ databases">
        <title>Aureococcus anophagefferens CCMP1851 and Kratosvirus quantuckense: Draft genome of a second virus-susceptible host strain in the model system.</title>
        <authorList>
            <person name="Chase E."/>
            <person name="Truchon A.R."/>
            <person name="Schepens W."/>
            <person name="Wilhelm S.W."/>
        </authorList>
    </citation>
    <scope>NUCLEOTIDE SEQUENCE [LARGE SCALE GENOMIC DNA]</scope>
    <source>
        <strain evidence="2 3">CCMP1851</strain>
    </source>
</reference>
<evidence type="ECO:0000313" key="3">
    <source>
        <dbReference type="Proteomes" id="UP001363151"/>
    </source>
</evidence>
<keyword evidence="1" id="KW-0732">Signal</keyword>
<keyword evidence="3" id="KW-1185">Reference proteome</keyword>
<dbReference type="PANTHER" id="PTHR33802:SF1">
    <property type="entry name" value="XK-RELATED PROTEIN"/>
    <property type="match status" value="1"/>
</dbReference>
<protein>
    <submittedName>
        <fullName evidence="2">Uncharacterized protein</fullName>
    </submittedName>
</protein>
<organism evidence="2 3">
    <name type="scientific">Aureococcus anophagefferens</name>
    <name type="common">Harmful bloom alga</name>
    <dbReference type="NCBI Taxonomy" id="44056"/>
    <lineage>
        <taxon>Eukaryota</taxon>
        <taxon>Sar</taxon>
        <taxon>Stramenopiles</taxon>
        <taxon>Ochrophyta</taxon>
        <taxon>Pelagophyceae</taxon>
        <taxon>Pelagomonadales</taxon>
        <taxon>Pelagomonadaceae</taxon>
        <taxon>Aureococcus</taxon>
    </lineage>
</organism>
<accession>A0ABR1GAG4</accession>
<dbReference type="PANTHER" id="PTHR33802">
    <property type="entry name" value="SI:CH211-161H7.5-RELATED"/>
    <property type="match status" value="1"/>
</dbReference>
<dbReference type="EMBL" id="JBBJCI010000038">
    <property type="protein sequence ID" value="KAK7250126.1"/>
    <property type="molecule type" value="Genomic_DNA"/>
</dbReference>
<feature type="chain" id="PRO_5047521573" evidence="1">
    <location>
        <begin position="16"/>
        <end position="420"/>
    </location>
</feature>